<comment type="caution">
    <text evidence="2">The sequence shown here is derived from an EMBL/GenBank/DDBJ whole genome shotgun (WGS) entry which is preliminary data.</text>
</comment>
<accession>A0A918IN94</accession>
<dbReference type="InterPro" id="IPR000182">
    <property type="entry name" value="GNAT_dom"/>
</dbReference>
<evidence type="ECO:0000259" key="1">
    <source>
        <dbReference type="PROSITE" id="PS51186"/>
    </source>
</evidence>
<protein>
    <submittedName>
        <fullName evidence="2">Acetyltransferase</fullName>
    </submittedName>
</protein>
<dbReference type="CDD" id="cd04301">
    <property type="entry name" value="NAT_SF"/>
    <property type="match status" value="1"/>
</dbReference>
<dbReference type="Gene3D" id="3.40.630.30">
    <property type="match status" value="1"/>
</dbReference>
<reference evidence="2" key="1">
    <citation type="journal article" date="2014" name="Int. J. Syst. Evol. Microbiol.">
        <title>Complete genome sequence of Corynebacterium casei LMG S-19264T (=DSM 44701T), isolated from a smear-ripened cheese.</title>
        <authorList>
            <consortium name="US DOE Joint Genome Institute (JGI-PGF)"/>
            <person name="Walter F."/>
            <person name="Albersmeier A."/>
            <person name="Kalinowski J."/>
            <person name="Ruckert C."/>
        </authorList>
    </citation>
    <scope>NUCLEOTIDE SEQUENCE</scope>
    <source>
        <strain evidence="2">KCTC 23714</strain>
    </source>
</reference>
<dbReference type="AlphaFoldDB" id="A0A918IN94"/>
<dbReference type="PANTHER" id="PTHR43451:SF1">
    <property type="entry name" value="ACETYLTRANSFERASE"/>
    <property type="match status" value="1"/>
</dbReference>
<sequence length="155" mass="16705">MIRRFAPADAGPLADLFFDAVRIGAAPKYPAEVLAAWAPERPTAEGVGQRLAGLETFVATDEHGAAGFFSVRGDGYLDLAFVRPDCRGTGVADALHAAVLSWAKGQGLAQLHVEASRMARPFFLRMGWQMVAAQHVERLGQQIENFRMACPVPNA</sequence>
<evidence type="ECO:0000313" key="2">
    <source>
        <dbReference type="EMBL" id="GGW23194.1"/>
    </source>
</evidence>
<evidence type="ECO:0000313" key="3">
    <source>
        <dbReference type="Proteomes" id="UP000628984"/>
    </source>
</evidence>
<gene>
    <name evidence="2" type="ORF">GCM10011452_07670</name>
</gene>
<dbReference type="Proteomes" id="UP000628984">
    <property type="component" value="Unassembled WGS sequence"/>
</dbReference>
<dbReference type="GO" id="GO:0016747">
    <property type="term" value="F:acyltransferase activity, transferring groups other than amino-acyl groups"/>
    <property type="evidence" value="ECO:0007669"/>
    <property type="project" value="InterPro"/>
</dbReference>
<reference evidence="2" key="2">
    <citation type="submission" date="2020-09" db="EMBL/GenBank/DDBJ databases">
        <authorList>
            <person name="Sun Q."/>
            <person name="Kim S."/>
        </authorList>
    </citation>
    <scope>NUCLEOTIDE SEQUENCE</scope>
    <source>
        <strain evidence="2">KCTC 23714</strain>
    </source>
</reference>
<name>A0A918IN94_9RHOB</name>
<keyword evidence="3" id="KW-1185">Reference proteome</keyword>
<dbReference type="InterPro" id="IPR016181">
    <property type="entry name" value="Acyl_CoA_acyltransferase"/>
</dbReference>
<proteinExistence type="predicted"/>
<dbReference type="InterPro" id="IPR052564">
    <property type="entry name" value="N-acetyltrans/Recomb-assoc"/>
</dbReference>
<dbReference type="EMBL" id="BMYQ01000001">
    <property type="protein sequence ID" value="GGW23194.1"/>
    <property type="molecule type" value="Genomic_DNA"/>
</dbReference>
<dbReference type="SUPFAM" id="SSF55729">
    <property type="entry name" value="Acyl-CoA N-acyltransferases (Nat)"/>
    <property type="match status" value="1"/>
</dbReference>
<feature type="domain" description="N-acetyltransferase" evidence="1">
    <location>
        <begin position="1"/>
        <end position="153"/>
    </location>
</feature>
<dbReference type="Pfam" id="PF13673">
    <property type="entry name" value="Acetyltransf_10"/>
    <property type="match status" value="1"/>
</dbReference>
<dbReference type="PANTHER" id="PTHR43451">
    <property type="entry name" value="ACETYLTRANSFERASE (GNAT) FAMILY PROTEIN"/>
    <property type="match status" value="1"/>
</dbReference>
<dbReference type="PROSITE" id="PS51186">
    <property type="entry name" value="GNAT"/>
    <property type="match status" value="1"/>
</dbReference>
<organism evidence="2 3">
    <name type="scientific">Gemmobacter lanyuensis</name>
    <dbReference type="NCBI Taxonomy" id="1054497"/>
    <lineage>
        <taxon>Bacteria</taxon>
        <taxon>Pseudomonadati</taxon>
        <taxon>Pseudomonadota</taxon>
        <taxon>Alphaproteobacteria</taxon>
        <taxon>Rhodobacterales</taxon>
        <taxon>Paracoccaceae</taxon>
        <taxon>Gemmobacter</taxon>
    </lineage>
</organism>
<dbReference type="RefSeq" id="WP_189632466.1">
    <property type="nucleotide sequence ID" value="NZ_BMYQ01000001.1"/>
</dbReference>